<sequence length="93" mass="10581">MPKIAEKIPTSDEIAEMADRGEDISRFFTGNGKMKPPLNKAGMQCVNVDFTPEMLHELDNIVREVNISRQAVIKMYIRQAIDQYYMAKKAMAS</sequence>
<protein>
    <recommendedName>
        <fullName evidence="3">CopG family transcriptional regulator</fullName>
    </recommendedName>
</protein>
<accession>A0A975BC22</accession>
<organism evidence="1 2">
    <name type="scientific">Desulfonema limicola</name>
    <dbReference type="NCBI Taxonomy" id="45656"/>
    <lineage>
        <taxon>Bacteria</taxon>
        <taxon>Pseudomonadati</taxon>
        <taxon>Thermodesulfobacteriota</taxon>
        <taxon>Desulfobacteria</taxon>
        <taxon>Desulfobacterales</taxon>
        <taxon>Desulfococcaceae</taxon>
        <taxon>Desulfonema</taxon>
    </lineage>
</organism>
<keyword evidence="2" id="KW-1185">Reference proteome</keyword>
<dbReference type="EMBL" id="CP061799">
    <property type="protein sequence ID" value="QTA82494.1"/>
    <property type="molecule type" value="Genomic_DNA"/>
</dbReference>
<evidence type="ECO:0000313" key="2">
    <source>
        <dbReference type="Proteomes" id="UP000663720"/>
    </source>
</evidence>
<reference evidence="1" key="1">
    <citation type="journal article" date="2021" name="Microb. Physiol.">
        <title>Proteogenomic Insights into the Physiology of Marine, Sulfate-Reducing, Filamentous Desulfonema limicola and Desulfonema magnum.</title>
        <authorList>
            <person name="Schnaars V."/>
            <person name="Wohlbrand L."/>
            <person name="Scheve S."/>
            <person name="Hinrichs C."/>
            <person name="Reinhardt R."/>
            <person name="Rabus R."/>
        </authorList>
    </citation>
    <scope>NUCLEOTIDE SEQUENCE</scope>
    <source>
        <strain evidence="1">5ac10</strain>
    </source>
</reference>
<gene>
    <name evidence="1" type="ORF">dnl_48700</name>
</gene>
<proteinExistence type="predicted"/>
<dbReference type="Proteomes" id="UP000663720">
    <property type="component" value="Chromosome"/>
</dbReference>
<name>A0A975BC22_9BACT</name>
<evidence type="ECO:0000313" key="1">
    <source>
        <dbReference type="EMBL" id="QTA82494.1"/>
    </source>
</evidence>
<dbReference type="AlphaFoldDB" id="A0A975BC22"/>
<dbReference type="RefSeq" id="WP_207688415.1">
    <property type="nucleotide sequence ID" value="NZ_CP061799.1"/>
</dbReference>
<evidence type="ECO:0008006" key="3">
    <source>
        <dbReference type="Google" id="ProtNLM"/>
    </source>
</evidence>
<dbReference type="KEGG" id="dli:dnl_48700"/>